<dbReference type="GO" id="GO:0016020">
    <property type="term" value="C:membrane"/>
    <property type="evidence" value="ECO:0007669"/>
    <property type="project" value="InterPro"/>
</dbReference>
<feature type="domain" description="FMN-binding" evidence="2">
    <location>
        <begin position="54"/>
        <end position="123"/>
    </location>
</feature>
<reference evidence="3 4" key="1">
    <citation type="submission" date="2017-01" db="EMBL/GenBank/DDBJ databases">
        <authorList>
            <person name="Erauso G."/>
        </authorList>
    </citation>
    <scope>NUCLEOTIDE SEQUENCE [LARGE SCALE GENOMIC DNA]</scope>
    <source>
        <strain evidence="3">MESINF1</strain>
    </source>
</reference>
<dbReference type="SMART" id="SM00900">
    <property type="entry name" value="FMN_bind"/>
    <property type="match status" value="1"/>
</dbReference>
<dbReference type="InterPro" id="IPR007329">
    <property type="entry name" value="FMN-bd"/>
</dbReference>
<organism evidence="3 4">
    <name type="scientific">Mesotoga infera</name>
    <dbReference type="NCBI Taxonomy" id="1236046"/>
    <lineage>
        <taxon>Bacteria</taxon>
        <taxon>Thermotogati</taxon>
        <taxon>Thermotogota</taxon>
        <taxon>Thermotogae</taxon>
        <taxon>Kosmotogales</taxon>
        <taxon>Kosmotogaceae</taxon>
        <taxon>Mesotoga</taxon>
    </lineage>
</organism>
<dbReference type="Gene3D" id="3.90.1010.20">
    <property type="match status" value="1"/>
</dbReference>
<dbReference type="GO" id="GO:0010181">
    <property type="term" value="F:FMN binding"/>
    <property type="evidence" value="ECO:0007669"/>
    <property type="project" value="InterPro"/>
</dbReference>
<feature type="transmembrane region" description="Helical" evidence="1">
    <location>
        <begin position="7"/>
        <end position="25"/>
    </location>
</feature>
<evidence type="ECO:0000259" key="2">
    <source>
        <dbReference type="SMART" id="SM00900"/>
    </source>
</evidence>
<evidence type="ECO:0000313" key="4">
    <source>
        <dbReference type="Proteomes" id="UP000250796"/>
    </source>
</evidence>
<keyword evidence="4" id="KW-1185">Reference proteome</keyword>
<dbReference type="Proteomes" id="UP000250796">
    <property type="component" value="Chromosome MESINF"/>
</dbReference>
<accession>A0A7Z7LHN7</accession>
<proteinExistence type="predicted"/>
<dbReference type="EMBL" id="LS974202">
    <property type="protein sequence ID" value="SSC14093.1"/>
    <property type="molecule type" value="Genomic_DNA"/>
</dbReference>
<dbReference type="RefSeq" id="WP_169700398.1">
    <property type="nucleotide sequence ID" value="NZ_LS974202.1"/>
</dbReference>
<dbReference type="AlphaFoldDB" id="A0A7Z7LHN7"/>
<dbReference type="Pfam" id="PF04205">
    <property type="entry name" value="FMN_bind"/>
    <property type="match status" value="1"/>
</dbReference>
<keyword evidence="1" id="KW-0812">Transmembrane</keyword>
<name>A0A7Z7LHN7_9BACT</name>
<keyword evidence="1" id="KW-0472">Membrane</keyword>
<gene>
    <name evidence="3" type="ORF">MESINF_2653</name>
</gene>
<evidence type="ECO:0000313" key="3">
    <source>
        <dbReference type="EMBL" id="SSC14093.1"/>
    </source>
</evidence>
<dbReference type="KEGG" id="minf:MESINF_2653"/>
<keyword evidence="1" id="KW-1133">Transmembrane helix</keyword>
<evidence type="ECO:0000256" key="1">
    <source>
        <dbReference type="SAM" id="Phobius"/>
    </source>
</evidence>
<sequence>MRYWINVSIFIALSVTLIALVSIWHRNRPVEFPQTVEVRPFGEFQDGIYTGTEGYAVVQIEINDGKILSAKVLQNKPGSYSKSAEAVIDRVIDAQSLEVDMITGATATSRVIVDAIRNALKITE</sequence>
<protein>
    <recommendedName>
        <fullName evidence="2">FMN-binding domain-containing protein</fullName>
    </recommendedName>
</protein>